<reference evidence="2" key="4">
    <citation type="submission" date="2019-03" db="UniProtKB">
        <authorList>
            <consortium name="EnsemblPlants"/>
        </authorList>
    </citation>
    <scope>IDENTIFICATION</scope>
</reference>
<sequence>TYPHRPYPRLLAHSGSEEQNPQPDQEYQRLPYSSSKRGSPGNKYSGCLANLTKEGSHWTGTRSNPLLSLHSSKFVSKRTACLIATGPSPAATEEPEMDLPKEIFLKDYKKPDYLFDTVDLEFQLGDEKTMVTSKIAVSPGNEGEDSSWELYFS</sequence>
<evidence type="ECO:0000256" key="1">
    <source>
        <dbReference type="SAM" id="MobiDB-lite"/>
    </source>
</evidence>
<reference evidence="3" key="2">
    <citation type="journal article" date="2017" name="Nat. Plants">
        <title>The Aegilops tauschii genome reveals multiple impacts of transposons.</title>
        <authorList>
            <person name="Zhao G."/>
            <person name="Zou C."/>
            <person name="Li K."/>
            <person name="Wang K."/>
            <person name="Li T."/>
            <person name="Gao L."/>
            <person name="Zhang X."/>
            <person name="Wang H."/>
            <person name="Yang Z."/>
            <person name="Liu X."/>
            <person name="Jiang W."/>
            <person name="Mao L."/>
            <person name="Kong X."/>
            <person name="Jiao Y."/>
            <person name="Jia J."/>
        </authorList>
    </citation>
    <scope>NUCLEOTIDE SEQUENCE [LARGE SCALE GENOMIC DNA]</scope>
    <source>
        <strain evidence="3">cv. AL8/78</strain>
    </source>
</reference>
<keyword evidence="3" id="KW-1185">Reference proteome</keyword>
<dbReference type="Proteomes" id="UP000015105">
    <property type="component" value="Chromosome 5D"/>
</dbReference>
<proteinExistence type="predicted"/>
<name>A0A453KI02_AEGTS</name>
<accession>A0A453KI02</accession>
<dbReference type="GO" id="GO:0008270">
    <property type="term" value="F:zinc ion binding"/>
    <property type="evidence" value="ECO:0007669"/>
    <property type="project" value="InterPro"/>
</dbReference>
<feature type="compositionally biased region" description="Polar residues" evidence="1">
    <location>
        <begin position="17"/>
        <end position="37"/>
    </location>
</feature>
<reference evidence="3" key="1">
    <citation type="journal article" date="2014" name="Science">
        <title>Ancient hybridizations among the ancestral genomes of bread wheat.</title>
        <authorList>
            <consortium name="International Wheat Genome Sequencing Consortium,"/>
            <person name="Marcussen T."/>
            <person name="Sandve S.R."/>
            <person name="Heier L."/>
            <person name="Spannagl M."/>
            <person name="Pfeifer M."/>
            <person name="Jakobsen K.S."/>
            <person name="Wulff B.B."/>
            <person name="Steuernagel B."/>
            <person name="Mayer K.F."/>
            <person name="Olsen O.A."/>
        </authorList>
    </citation>
    <scope>NUCLEOTIDE SEQUENCE [LARGE SCALE GENOMIC DNA]</scope>
    <source>
        <strain evidence="3">cv. AL8/78</strain>
    </source>
</reference>
<organism evidence="2 3">
    <name type="scientific">Aegilops tauschii subsp. strangulata</name>
    <name type="common">Goatgrass</name>
    <dbReference type="NCBI Taxonomy" id="200361"/>
    <lineage>
        <taxon>Eukaryota</taxon>
        <taxon>Viridiplantae</taxon>
        <taxon>Streptophyta</taxon>
        <taxon>Embryophyta</taxon>
        <taxon>Tracheophyta</taxon>
        <taxon>Spermatophyta</taxon>
        <taxon>Magnoliopsida</taxon>
        <taxon>Liliopsida</taxon>
        <taxon>Poales</taxon>
        <taxon>Poaceae</taxon>
        <taxon>BOP clade</taxon>
        <taxon>Pooideae</taxon>
        <taxon>Triticodae</taxon>
        <taxon>Triticeae</taxon>
        <taxon>Triticinae</taxon>
        <taxon>Aegilops</taxon>
    </lineage>
</organism>
<dbReference type="InterPro" id="IPR012779">
    <property type="entry name" value="Peptidase_M1_pepN"/>
</dbReference>
<dbReference type="GO" id="GO:0009507">
    <property type="term" value="C:chloroplast"/>
    <property type="evidence" value="ECO:0007669"/>
    <property type="project" value="TreeGrafter"/>
</dbReference>
<reference evidence="2" key="5">
    <citation type="journal article" date="2021" name="G3 (Bethesda)">
        <title>Aegilops tauschii genome assembly Aet v5.0 features greater sequence contiguity and improved annotation.</title>
        <authorList>
            <person name="Wang L."/>
            <person name="Zhu T."/>
            <person name="Rodriguez J.C."/>
            <person name="Deal K.R."/>
            <person name="Dubcovsky J."/>
            <person name="McGuire P.E."/>
            <person name="Lux T."/>
            <person name="Spannagl M."/>
            <person name="Mayer K.F.X."/>
            <person name="Baldrich P."/>
            <person name="Meyers B.C."/>
            <person name="Huo N."/>
            <person name="Gu Y.Q."/>
            <person name="Zhou H."/>
            <person name="Devos K.M."/>
            <person name="Bennetzen J.L."/>
            <person name="Unver T."/>
            <person name="Budak H."/>
            <person name="Gulick P.J."/>
            <person name="Galiba G."/>
            <person name="Kalapos B."/>
            <person name="Nelson D.R."/>
            <person name="Li P."/>
            <person name="You F.M."/>
            <person name="Luo M.C."/>
            <person name="Dvorak J."/>
        </authorList>
    </citation>
    <scope>NUCLEOTIDE SEQUENCE [LARGE SCALE GENOMIC DNA]</scope>
    <source>
        <strain evidence="2">cv. AL8/78</strain>
    </source>
</reference>
<dbReference type="PANTHER" id="PTHR46322">
    <property type="entry name" value="PUROMYCIN-SENSITIVE AMINOPEPTIDASE"/>
    <property type="match status" value="1"/>
</dbReference>
<protein>
    <submittedName>
        <fullName evidence="2">Uncharacterized protein</fullName>
    </submittedName>
</protein>
<evidence type="ECO:0000313" key="3">
    <source>
        <dbReference type="Proteomes" id="UP000015105"/>
    </source>
</evidence>
<dbReference type="Gramene" id="AET5Gv20423000.3">
    <property type="protein sequence ID" value="AET5Gv20423000.3"/>
    <property type="gene ID" value="AET5Gv20423000"/>
</dbReference>
<dbReference type="AlphaFoldDB" id="A0A453KI02"/>
<evidence type="ECO:0000313" key="2">
    <source>
        <dbReference type="EnsemblPlants" id="AET5Gv20423000.3"/>
    </source>
</evidence>
<dbReference type="PANTHER" id="PTHR46322:SF1">
    <property type="entry name" value="PUROMYCIN-SENSITIVE AMINOPEPTIDASE"/>
    <property type="match status" value="1"/>
</dbReference>
<dbReference type="EnsemblPlants" id="AET5Gv20423000.3">
    <property type="protein sequence ID" value="AET5Gv20423000.3"/>
    <property type="gene ID" value="AET5Gv20423000"/>
</dbReference>
<reference evidence="2" key="3">
    <citation type="journal article" date="2017" name="Nature">
        <title>Genome sequence of the progenitor of the wheat D genome Aegilops tauschii.</title>
        <authorList>
            <person name="Luo M.C."/>
            <person name="Gu Y.Q."/>
            <person name="Puiu D."/>
            <person name="Wang H."/>
            <person name="Twardziok S.O."/>
            <person name="Deal K.R."/>
            <person name="Huo N."/>
            <person name="Zhu T."/>
            <person name="Wang L."/>
            <person name="Wang Y."/>
            <person name="McGuire P.E."/>
            <person name="Liu S."/>
            <person name="Long H."/>
            <person name="Ramasamy R.K."/>
            <person name="Rodriguez J.C."/>
            <person name="Van S.L."/>
            <person name="Yuan L."/>
            <person name="Wang Z."/>
            <person name="Xia Z."/>
            <person name="Xiao L."/>
            <person name="Anderson O.D."/>
            <person name="Ouyang S."/>
            <person name="Liang Y."/>
            <person name="Zimin A.V."/>
            <person name="Pertea G."/>
            <person name="Qi P."/>
            <person name="Bennetzen J.L."/>
            <person name="Dai X."/>
            <person name="Dawson M.W."/>
            <person name="Muller H.G."/>
            <person name="Kugler K."/>
            <person name="Rivarola-Duarte L."/>
            <person name="Spannagl M."/>
            <person name="Mayer K.F.X."/>
            <person name="Lu F.H."/>
            <person name="Bevan M.W."/>
            <person name="Leroy P."/>
            <person name="Li P."/>
            <person name="You F.M."/>
            <person name="Sun Q."/>
            <person name="Liu Z."/>
            <person name="Lyons E."/>
            <person name="Wicker T."/>
            <person name="Salzberg S.L."/>
            <person name="Devos K.M."/>
            <person name="Dvorak J."/>
        </authorList>
    </citation>
    <scope>NUCLEOTIDE SEQUENCE [LARGE SCALE GENOMIC DNA]</scope>
    <source>
        <strain evidence="2">cv. AL8/78</strain>
    </source>
</reference>
<feature type="region of interest" description="Disordered" evidence="1">
    <location>
        <begin position="1"/>
        <end position="46"/>
    </location>
</feature>